<dbReference type="AlphaFoldDB" id="A0A7J8AID0"/>
<proteinExistence type="predicted"/>
<name>A0A7J8AID0_MYOMY</name>
<accession>A0A7J8AID0</accession>
<feature type="region of interest" description="Disordered" evidence="1">
    <location>
        <begin position="65"/>
        <end position="94"/>
    </location>
</feature>
<protein>
    <submittedName>
        <fullName evidence="2">Apoptotic chromatin condensation inducer 1</fullName>
    </submittedName>
</protein>
<gene>
    <name evidence="2" type="ORF">mMyoMyo1_000197</name>
</gene>
<evidence type="ECO:0000256" key="1">
    <source>
        <dbReference type="SAM" id="MobiDB-lite"/>
    </source>
</evidence>
<evidence type="ECO:0000313" key="3">
    <source>
        <dbReference type="Proteomes" id="UP000527355"/>
    </source>
</evidence>
<keyword evidence="3" id="KW-1185">Reference proteome</keyword>
<evidence type="ECO:0000313" key="2">
    <source>
        <dbReference type="EMBL" id="KAF6385810.1"/>
    </source>
</evidence>
<reference evidence="2 3" key="1">
    <citation type="journal article" date="2020" name="Nature">
        <title>Six reference-quality genomes reveal evolution of bat adaptations.</title>
        <authorList>
            <person name="Jebb D."/>
            <person name="Huang Z."/>
            <person name="Pippel M."/>
            <person name="Hughes G.M."/>
            <person name="Lavrichenko K."/>
            <person name="Devanna P."/>
            <person name="Winkler S."/>
            <person name="Jermiin L.S."/>
            <person name="Skirmuntt E.C."/>
            <person name="Katzourakis A."/>
            <person name="Burkitt-Gray L."/>
            <person name="Ray D.A."/>
            <person name="Sullivan K.A.M."/>
            <person name="Roscito J.G."/>
            <person name="Kirilenko B.M."/>
            <person name="Davalos L.M."/>
            <person name="Corthals A.P."/>
            <person name="Power M.L."/>
            <person name="Jones G."/>
            <person name="Ransome R.D."/>
            <person name="Dechmann D.K.N."/>
            <person name="Locatelli A.G."/>
            <person name="Puechmaille S.J."/>
            <person name="Fedrigo O."/>
            <person name="Jarvis E.D."/>
            <person name="Hiller M."/>
            <person name="Vernes S.C."/>
            <person name="Myers E.W."/>
            <person name="Teeling E.C."/>
        </authorList>
    </citation>
    <scope>NUCLEOTIDE SEQUENCE [LARGE SCALE GENOMIC DNA]</scope>
    <source>
        <strain evidence="2">MMyoMyo1</strain>
        <tissue evidence="2">Flight muscle</tissue>
    </source>
</reference>
<dbReference type="Proteomes" id="UP000527355">
    <property type="component" value="Unassembled WGS sequence"/>
</dbReference>
<sequence length="126" mass="14143">MKTDLKMRCQSPPCLLQTKSAMMTAQRAVLKMRRRKRVRCLNHSRGRSPLSQLPRGCQVETVTQRGASLVGSGVGEPAQPPHRRNPPSVSPPNHSRRLLWIFMLMTPESLRMKPIAMVTMGPMTKG</sequence>
<dbReference type="EMBL" id="JABWUV010000001">
    <property type="protein sequence ID" value="KAF6385810.1"/>
    <property type="molecule type" value="Genomic_DNA"/>
</dbReference>
<organism evidence="2 3">
    <name type="scientific">Myotis myotis</name>
    <name type="common">Greater mouse-eared bat</name>
    <name type="synonym">Vespertilio myotis</name>
    <dbReference type="NCBI Taxonomy" id="51298"/>
    <lineage>
        <taxon>Eukaryota</taxon>
        <taxon>Metazoa</taxon>
        <taxon>Chordata</taxon>
        <taxon>Craniata</taxon>
        <taxon>Vertebrata</taxon>
        <taxon>Euteleostomi</taxon>
        <taxon>Mammalia</taxon>
        <taxon>Eutheria</taxon>
        <taxon>Laurasiatheria</taxon>
        <taxon>Chiroptera</taxon>
        <taxon>Yangochiroptera</taxon>
        <taxon>Vespertilionidae</taxon>
        <taxon>Myotis</taxon>
    </lineage>
</organism>
<comment type="caution">
    <text evidence="2">The sequence shown here is derived from an EMBL/GenBank/DDBJ whole genome shotgun (WGS) entry which is preliminary data.</text>
</comment>